<feature type="transmembrane region" description="Helical" evidence="1">
    <location>
        <begin position="20"/>
        <end position="38"/>
    </location>
</feature>
<dbReference type="InterPro" id="IPR036178">
    <property type="entry name" value="Formintransfe-cycloase-like_sf"/>
</dbReference>
<dbReference type="Proteomes" id="UP001203136">
    <property type="component" value="Unassembled WGS sequence"/>
</dbReference>
<organism evidence="3 5">
    <name type="scientific">Clostridium symbiosum</name>
    <name type="common">Bacteroides symbiosus</name>
    <dbReference type="NCBI Taxonomy" id="1512"/>
    <lineage>
        <taxon>Bacteria</taxon>
        <taxon>Bacillati</taxon>
        <taxon>Bacillota</taxon>
        <taxon>Clostridia</taxon>
        <taxon>Lachnospirales</taxon>
        <taxon>Lachnospiraceae</taxon>
        <taxon>Otoolea</taxon>
    </lineage>
</organism>
<keyword evidence="1" id="KW-1133">Transmembrane helix</keyword>
<protein>
    <submittedName>
        <fullName evidence="3">Cyclodeaminase/cyclohydrolase family protein</fullName>
    </submittedName>
</protein>
<dbReference type="Proteomes" id="UP001300871">
    <property type="component" value="Unassembled WGS sequence"/>
</dbReference>
<reference evidence="4" key="2">
    <citation type="submission" date="2023-01" db="EMBL/GenBank/DDBJ databases">
        <title>Human gut microbiome strain richness.</title>
        <authorList>
            <person name="Chen-Liaw A."/>
        </authorList>
    </citation>
    <scope>NUCLEOTIDE SEQUENCE</scope>
    <source>
        <strain evidence="4">B1_m1001713B170214d0_201011</strain>
    </source>
</reference>
<dbReference type="RefSeq" id="WP_003503918.1">
    <property type="nucleotide sequence ID" value="NZ_BAABZD010000005.1"/>
</dbReference>
<accession>A0AAW5F9T3</accession>
<dbReference type="GO" id="GO:0003824">
    <property type="term" value="F:catalytic activity"/>
    <property type="evidence" value="ECO:0007669"/>
    <property type="project" value="InterPro"/>
</dbReference>
<dbReference type="EMBL" id="JAINVB010000001">
    <property type="protein sequence ID" value="MCK0088606.1"/>
    <property type="molecule type" value="Genomic_DNA"/>
</dbReference>
<evidence type="ECO:0000256" key="1">
    <source>
        <dbReference type="SAM" id="Phobius"/>
    </source>
</evidence>
<evidence type="ECO:0000313" key="3">
    <source>
        <dbReference type="EMBL" id="MCK0088606.1"/>
    </source>
</evidence>
<keyword evidence="1" id="KW-0812">Transmembrane</keyword>
<evidence type="ECO:0000313" key="5">
    <source>
        <dbReference type="Proteomes" id="UP001203136"/>
    </source>
</evidence>
<keyword evidence="1" id="KW-0472">Membrane</keyword>
<dbReference type="AlphaFoldDB" id="A0AAW5F9T3"/>
<dbReference type="InterPro" id="IPR007044">
    <property type="entry name" value="Cyclodeamin/CycHdrlase"/>
</dbReference>
<comment type="caution">
    <text evidence="3">The sequence shown here is derived from an EMBL/GenBank/DDBJ whole genome shotgun (WGS) entry which is preliminary data.</text>
</comment>
<dbReference type="Pfam" id="PF04961">
    <property type="entry name" value="FTCD_C"/>
    <property type="match status" value="1"/>
</dbReference>
<name>A0AAW5F9T3_CLOSY</name>
<proteinExistence type="predicted"/>
<gene>
    <name evidence="3" type="ORF">K5I21_22640</name>
    <name evidence="4" type="ORF">PM006_00980</name>
</gene>
<dbReference type="GeneID" id="57968397"/>
<dbReference type="Gene3D" id="1.20.120.680">
    <property type="entry name" value="Formiminotetrahydrofolate cyclodeaminase monomer, up-and-down helical bundle"/>
    <property type="match status" value="1"/>
</dbReference>
<evidence type="ECO:0000259" key="2">
    <source>
        <dbReference type="Pfam" id="PF04961"/>
    </source>
</evidence>
<feature type="domain" description="Cyclodeaminase/cyclohydrolase" evidence="2">
    <location>
        <begin position="4"/>
        <end position="181"/>
    </location>
</feature>
<evidence type="ECO:0000313" key="4">
    <source>
        <dbReference type="EMBL" id="MDB1998779.1"/>
    </source>
</evidence>
<sequence>MYLDVFNKVVDSDDFTVGGGSASALAGAMAAGMASMVAKLSMAKPVNLTQEEYTAMSKELDELAQTLLKGSEQDTEAYCMIKDAFALPKSTDEEKEVRKQAVRDAAYQAALVPKNNGYNNKRVYELVCRLEGSSNPACLSDLMSAKYLSESGVKGCVLNIQANLSMIKDEARTREMEEAMEDLGKGMM</sequence>
<reference evidence="3" key="1">
    <citation type="journal article" date="2022" name="Cell Host Microbe">
        <title>Colonization of the live biotherapeutic product VE303 and modulation of the microbiota and metabolites in healthy volunteers.</title>
        <authorList>
            <person name="Dsouza M."/>
            <person name="Menon R."/>
            <person name="Crossette E."/>
            <person name="Bhattarai S.K."/>
            <person name="Schneider J."/>
            <person name="Kim Y.G."/>
            <person name="Reddy S."/>
            <person name="Caballero S."/>
            <person name="Felix C."/>
            <person name="Cornacchione L."/>
            <person name="Hendrickson J."/>
            <person name="Watson A.R."/>
            <person name="Minot S.S."/>
            <person name="Greenfield N."/>
            <person name="Schopf L."/>
            <person name="Szabady R."/>
            <person name="Patarroyo J."/>
            <person name="Smith W."/>
            <person name="Harrison P."/>
            <person name="Kuijper E.J."/>
            <person name="Kelly C.P."/>
            <person name="Olle B."/>
            <person name="Bobilev D."/>
            <person name="Silber J.L."/>
            <person name="Bucci V."/>
            <person name="Roberts B."/>
            <person name="Faith J."/>
            <person name="Norman J.M."/>
        </authorList>
    </citation>
    <scope>NUCLEOTIDE SEQUENCE</scope>
    <source>
        <strain evidence="3">VE303-04</strain>
    </source>
</reference>
<dbReference type="SUPFAM" id="SSF101262">
    <property type="entry name" value="Methenyltetrahydrofolate cyclohydrolase-like"/>
    <property type="match status" value="1"/>
</dbReference>
<dbReference type="EMBL" id="JAQLGM010000001">
    <property type="protein sequence ID" value="MDB1998779.1"/>
    <property type="molecule type" value="Genomic_DNA"/>
</dbReference>